<evidence type="ECO:0000313" key="6">
    <source>
        <dbReference type="EMBL" id="KAK6726589.1"/>
    </source>
</evidence>
<sequence length="192" mass="20930">MSNSSSCSWECILSIVGVGFVWGTTNPLLRLGSKSGAQTIDSPGLHPSPSLWGRLLTPVIELATLLMNWRFSLPFIVNQSASMMFIMLISRYPVSVVVPCVNALQFVFTAVAGHFIGERMLNLRSCIGALTVTTVVKVPTVSLNNLRSNYGGQFPHVGRKDIRLRSIKISDISVIVMHISTVSGGLHRSRMS</sequence>
<keyword evidence="2 5" id="KW-0812">Transmembrane</keyword>
<protein>
    <recommendedName>
        <fullName evidence="8">Transmembrane protein</fullName>
    </recommendedName>
</protein>
<evidence type="ECO:0000256" key="3">
    <source>
        <dbReference type="ARBA" id="ARBA00022989"/>
    </source>
</evidence>
<organism evidence="6 7">
    <name type="scientific">Necator americanus</name>
    <name type="common">Human hookworm</name>
    <dbReference type="NCBI Taxonomy" id="51031"/>
    <lineage>
        <taxon>Eukaryota</taxon>
        <taxon>Metazoa</taxon>
        <taxon>Ecdysozoa</taxon>
        <taxon>Nematoda</taxon>
        <taxon>Chromadorea</taxon>
        <taxon>Rhabditida</taxon>
        <taxon>Rhabditina</taxon>
        <taxon>Rhabditomorpha</taxon>
        <taxon>Strongyloidea</taxon>
        <taxon>Ancylostomatidae</taxon>
        <taxon>Bunostominae</taxon>
        <taxon>Necator</taxon>
    </lineage>
</organism>
<comment type="caution">
    <text evidence="6">The sequence shown here is derived from an EMBL/GenBank/DDBJ whole genome shotgun (WGS) entry which is preliminary data.</text>
</comment>
<name>A0ABR1BJE9_NECAM</name>
<dbReference type="InterPro" id="IPR018908">
    <property type="entry name" value="TMEM234"/>
</dbReference>
<keyword evidence="7" id="KW-1185">Reference proteome</keyword>
<dbReference type="Proteomes" id="UP001303046">
    <property type="component" value="Unassembled WGS sequence"/>
</dbReference>
<evidence type="ECO:0000313" key="7">
    <source>
        <dbReference type="Proteomes" id="UP001303046"/>
    </source>
</evidence>
<dbReference type="Pfam" id="PF10639">
    <property type="entry name" value="TMEM234"/>
    <property type="match status" value="1"/>
</dbReference>
<proteinExistence type="predicted"/>
<feature type="transmembrane region" description="Helical" evidence="5">
    <location>
        <begin position="7"/>
        <end position="25"/>
    </location>
</feature>
<feature type="transmembrane region" description="Helical" evidence="5">
    <location>
        <begin position="92"/>
        <end position="116"/>
    </location>
</feature>
<dbReference type="PANTHER" id="PTHR28668:SF1">
    <property type="entry name" value="TRANSMEMBRANE PROTEIN 234"/>
    <property type="match status" value="1"/>
</dbReference>
<feature type="transmembrane region" description="Helical" evidence="5">
    <location>
        <begin position="51"/>
        <end position="71"/>
    </location>
</feature>
<dbReference type="PANTHER" id="PTHR28668">
    <property type="entry name" value="TRANSMEMBRANE PROTEIN 234"/>
    <property type="match status" value="1"/>
</dbReference>
<evidence type="ECO:0000256" key="2">
    <source>
        <dbReference type="ARBA" id="ARBA00022692"/>
    </source>
</evidence>
<keyword evidence="3 5" id="KW-1133">Transmembrane helix</keyword>
<evidence type="ECO:0000256" key="4">
    <source>
        <dbReference type="ARBA" id="ARBA00023136"/>
    </source>
</evidence>
<evidence type="ECO:0008006" key="8">
    <source>
        <dbReference type="Google" id="ProtNLM"/>
    </source>
</evidence>
<comment type="subcellular location">
    <subcellularLocation>
        <location evidence="1">Membrane</location>
        <topology evidence="1">Multi-pass membrane protein</topology>
    </subcellularLocation>
</comment>
<keyword evidence="4 5" id="KW-0472">Membrane</keyword>
<accession>A0ABR1BJE9</accession>
<evidence type="ECO:0000256" key="1">
    <source>
        <dbReference type="ARBA" id="ARBA00004141"/>
    </source>
</evidence>
<dbReference type="EMBL" id="JAVFWL010000001">
    <property type="protein sequence ID" value="KAK6726589.1"/>
    <property type="molecule type" value="Genomic_DNA"/>
</dbReference>
<reference evidence="6 7" key="1">
    <citation type="submission" date="2023-08" db="EMBL/GenBank/DDBJ databases">
        <title>A Necator americanus chromosomal reference genome.</title>
        <authorList>
            <person name="Ilik V."/>
            <person name="Petrzelkova K.J."/>
            <person name="Pardy F."/>
            <person name="Fuh T."/>
            <person name="Niatou-Singa F.S."/>
            <person name="Gouil Q."/>
            <person name="Baker L."/>
            <person name="Ritchie M.E."/>
            <person name="Jex A.R."/>
            <person name="Gazzola D."/>
            <person name="Li H."/>
            <person name="Toshio Fujiwara R."/>
            <person name="Zhan B."/>
            <person name="Aroian R.V."/>
            <person name="Pafco B."/>
            <person name="Schwarz E.M."/>
        </authorList>
    </citation>
    <scope>NUCLEOTIDE SEQUENCE [LARGE SCALE GENOMIC DNA]</scope>
    <source>
        <strain evidence="6 7">Aroian</strain>
        <tissue evidence="6">Whole animal</tissue>
    </source>
</reference>
<evidence type="ECO:0000256" key="5">
    <source>
        <dbReference type="SAM" id="Phobius"/>
    </source>
</evidence>
<gene>
    <name evidence="6" type="primary">Necator_chrI.g861</name>
    <name evidence="6" type="ORF">RB195_004737</name>
</gene>